<comment type="subunit">
    <text evidence="1">Homodimer.</text>
</comment>
<reference evidence="2 3" key="1">
    <citation type="submission" date="2019-09" db="EMBL/GenBank/DDBJ databases">
        <title>Whole genome sequences of isolates from the Mars Exploration Rovers.</title>
        <authorList>
            <person name="Seuylemezian A."/>
            <person name="Vaishampayan P."/>
        </authorList>
    </citation>
    <scope>NUCLEOTIDE SEQUENCE [LARGE SCALE GENOMIC DNA]</scope>
    <source>
        <strain evidence="2 3">MER_TA_151</strain>
    </source>
</reference>
<dbReference type="InterPro" id="IPR036388">
    <property type="entry name" value="WH-like_DNA-bd_sf"/>
</dbReference>
<dbReference type="AlphaFoldDB" id="A0A5J5HTD8"/>
<dbReference type="RefSeq" id="WP_150440505.1">
    <property type="nucleotide sequence ID" value="NZ_VYKL01000019.1"/>
</dbReference>
<protein>
    <recommendedName>
        <fullName evidence="1">Replication termination protein</fullName>
    </recommendedName>
    <alternativeName>
        <fullName evidence="1">Replication terminator protein</fullName>
    </alternativeName>
</protein>
<evidence type="ECO:0000313" key="2">
    <source>
        <dbReference type="EMBL" id="KAA9023628.1"/>
    </source>
</evidence>
<accession>A0A5J5HTD8</accession>
<evidence type="ECO:0000256" key="1">
    <source>
        <dbReference type="PIRNR" id="PIRNR021424"/>
    </source>
</evidence>
<keyword evidence="1" id="KW-0238">DNA-binding</keyword>
<dbReference type="InterPro" id="IPR036390">
    <property type="entry name" value="WH_DNA-bd_sf"/>
</dbReference>
<keyword evidence="3" id="KW-1185">Reference proteome</keyword>
<dbReference type="InterPro" id="IPR003432">
    <property type="entry name" value="RTP"/>
</dbReference>
<dbReference type="EMBL" id="VYKL01000019">
    <property type="protein sequence ID" value="KAA9023628.1"/>
    <property type="molecule type" value="Genomic_DNA"/>
</dbReference>
<organism evidence="2 3">
    <name type="scientific">Niallia endozanthoxylica</name>
    <dbReference type="NCBI Taxonomy" id="2036016"/>
    <lineage>
        <taxon>Bacteria</taxon>
        <taxon>Bacillati</taxon>
        <taxon>Bacillota</taxon>
        <taxon>Bacilli</taxon>
        <taxon>Bacillales</taxon>
        <taxon>Bacillaceae</taxon>
        <taxon>Niallia</taxon>
    </lineage>
</organism>
<comment type="function">
    <text evidence="1">Plays a role in DNA replication and termination (fork arrest mechanism). Two dimers of rtp bind to the two inverted repeat regions (IRI and IRII) present in the termination site. The binding of each dimer is centered on an 8 bp direct repeat.</text>
</comment>
<dbReference type="OrthoDB" id="2438867at2"/>
<dbReference type="SUPFAM" id="SSF46785">
    <property type="entry name" value="Winged helix' DNA-binding domain"/>
    <property type="match status" value="1"/>
</dbReference>
<dbReference type="Gene3D" id="1.10.10.10">
    <property type="entry name" value="Winged helix-like DNA-binding domain superfamily/Winged helix DNA-binding domain"/>
    <property type="match status" value="1"/>
</dbReference>
<gene>
    <name evidence="2" type="ORF">F4V44_13300</name>
</gene>
<proteinExistence type="predicted"/>
<sequence>MGIRKRESTGFLLKQRAFLKLYLITNIENGRWYGLQLLDEMRKEFQPFGFEPQHSEIYRALHDLLEDGVLTRGKIKKGDSKYQEVAVYSIKDKEKAKTYKKMVKADLDRSAQLLRKALEDNY</sequence>
<dbReference type="PIRSF" id="PIRSF021424">
    <property type="entry name" value="RTP"/>
    <property type="match status" value="1"/>
</dbReference>
<name>A0A5J5HTD8_9BACI</name>
<evidence type="ECO:0000313" key="3">
    <source>
        <dbReference type="Proteomes" id="UP000326671"/>
    </source>
</evidence>
<dbReference type="Pfam" id="PF02334">
    <property type="entry name" value="RTP"/>
    <property type="match status" value="1"/>
</dbReference>
<dbReference type="GO" id="GO:0006274">
    <property type="term" value="P:DNA replication termination"/>
    <property type="evidence" value="ECO:0007669"/>
    <property type="project" value="InterPro"/>
</dbReference>
<dbReference type="GO" id="GO:0003677">
    <property type="term" value="F:DNA binding"/>
    <property type="evidence" value="ECO:0007669"/>
    <property type="project" value="UniProtKB-KW"/>
</dbReference>
<dbReference type="Proteomes" id="UP000326671">
    <property type="component" value="Unassembled WGS sequence"/>
</dbReference>
<comment type="caution">
    <text evidence="2">The sequence shown here is derived from an EMBL/GenBank/DDBJ whole genome shotgun (WGS) entry which is preliminary data.</text>
</comment>